<dbReference type="InterPro" id="IPR018060">
    <property type="entry name" value="HTH_AraC"/>
</dbReference>
<keyword evidence="1" id="KW-0805">Transcription regulation</keyword>
<comment type="caution">
    <text evidence="5">The sequence shown here is derived from an EMBL/GenBank/DDBJ whole genome shotgun (WGS) entry which is preliminary data.</text>
</comment>
<dbReference type="PANTHER" id="PTHR46796:SF12">
    <property type="entry name" value="HTH-TYPE DNA-BINDING TRANSCRIPTIONAL ACTIVATOR EUTR"/>
    <property type="match status" value="1"/>
</dbReference>
<feature type="domain" description="HTH araC/xylS-type" evidence="4">
    <location>
        <begin position="225"/>
        <end position="326"/>
    </location>
</feature>
<evidence type="ECO:0000256" key="1">
    <source>
        <dbReference type="ARBA" id="ARBA00023015"/>
    </source>
</evidence>
<evidence type="ECO:0000313" key="6">
    <source>
        <dbReference type="Proteomes" id="UP001589870"/>
    </source>
</evidence>
<evidence type="ECO:0000256" key="3">
    <source>
        <dbReference type="ARBA" id="ARBA00023163"/>
    </source>
</evidence>
<dbReference type="Proteomes" id="UP001589870">
    <property type="component" value="Unassembled WGS sequence"/>
</dbReference>
<dbReference type="Pfam" id="PF12833">
    <property type="entry name" value="HTH_18"/>
    <property type="match status" value="1"/>
</dbReference>
<evidence type="ECO:0000256" key="2">
    <source>
        <dbReference type="ARBA" id="ARBA00023125"/>
    </source>
</evidence>
<keyword evidence="2" id="KW-0238">DNA-binding</keyword>
<dbReference type="InterPro" id="IPR018062">
    <property type="entry name" value="HTH_AraC-typ_CS"/>
</dbReference>
<protein>
    <submittedName>
        <fullName evidence="5">AraC family transcriptional regulator</fullName>
    </submittedName>
</protein>
<dbReference type="InterPro" id="IPR050204">
    <property type="entry name" value="AraC_XylS_family_regulators"/>
</dbReference>
<reference evidence="5 6" key="1">
    <citation type="submission" date="2024-09" db="EMBL/GenBank/DDBJ databases">
        <authorList>
            <person name="Sun Q."/>
            <person name="Mori K."/>
        </authorList>
    </citation>
    <scope>NUCLEOTIDE SEQUENCE [LARGE SCALE GENOMIC DNA]</scope>
    <source>
        <strain evidence="5 6">TBRC 1851</strain>
    </source>
</reference>
<dbReference type="InterPro" id="IPR035418">
    <property type="entry name" value="AraC-bd_2"/>
</dbReference>
<dbReference type="EMBL" id="JBHMQT010000054">
    <property type="protein sequence ID" value="MFC0865326.1"/>
    <property type="molecule type" value="Genomic_DNA"/>
</dbReference>
<keyword evidence="3" id="KW-0804">Transcription</keyword>
<evidence type="ECO:0000259" key="4">
    <source>
        <dbReference type="PROSITE" id="PS01124"/>
    </source>
</evidence>
<dbReference type="PROSITE" id="PS01124">
    <property type="entry name" value="HTH_ARAC_FAMILY_2"/>
    <property type="match status" value="1"/>
</dbReference>
<name>A0ABV6UAU4_9ACTN</name>
<gene>
    <name evidence="5" type="ORF">ACFHYQ_23825</name>
</gene>
<organism evidence="5 6">
    <name type="scientific">Sphaerimonospora cavernae</name>
    <dbReference type="NCBI Taxonomy" id="1740611"/>
    <lineage>
        <taxon>Bacteria</taxon>
        <taxon>Bacillati</taxon>
        <taxon>Actinomycetota</taxon>
        <taxon>Actinomycetes</taxon>
        <taxon>Streptosporangiales</taxon>
        <taxon>Streptosporangiaceae</taxon>
        <taxon>Sphaerimonospora</taxon>
    </lineage>
</organism>
<keyword evidence="6" id="KW-1185">Reference proteome</keyword>
<dbReference type="Gene3D" id="1.10.10.60">
    <property type="entry name" value="Homeodomain-like"/>
    <property type="match status" value="1"/>
</dbReference>
<dbReference type="Pfam" id="PF14525">
    <property type="entry name" value="AraC_binding_2"/>
    <property type="match status" value="1"/>
</dbReference>
<proteinExistence type="predicted"/>
<dbReference type="SUPFAM" id="SSF46689">
    <property type="entry name" value="Homeodomain-like"/>
    <property type="match status" value="2"/>
</dbReference>
<sequence>MTAQSLPLAAHERFHTHDLDEARAQVTGTLPDFGLRLAQRETRLDARMNAVNFDRTGLCALDYGAEVLITPRPWESSFLVAIPLAGVAEVVQGRDRLVSTTKLASVLSPTDRLTLRWSAGNPQLMVRFDRSALESHLGNMLGRRLRGPISFSLGMDLTQSSSRSWLSIVDLLRREAEADGTMLAQPLALRQMEDLLMTQLLLAQPNNYTPALLGEQPRVAPPTVKRAMELIEAHAPEPLTVEDIAEAVGVGTRALQDGFRRHLDTTPMAYLRNVRLDRVHAELTVGAPGTTTVTDIAFRWGFVHLGRFSTAYRQRFGQTPSDTLRH</sequence>
<dbReference type="PANTHER" id="PTHR46796">
    <property type="entry name" value="HTH-TYPE TRANSCRIPTIONAL ACTIVATOR RHAS-RELATED"/>
    <property type="match status" value="1"/>
</dbReference>
<evidence type="ECO:0000313" key="5">
    <source>
        <dbReference type="EMBL" id="MFC0865326.1"/>
    </source>
</evidence>
<dbReference type="SMART" id="SM00342">
    <property type="entry name" value="HTH_ARAC"/>
    <property type="match status" value="1"/>
</dbReference>
<dbReference type="PROSITE" id="PS00041">
    <property type="entry name" value="HTH_ARAC_FAMILY_1"/>
    <property type="match status" value="1"/>
</dbReference>
<dbReference type="RefSeq" id="WP_394303355.1">
    <property type="nucleotide sequence ID" value="NZ_JBHMQT010000054.1"/>
</dbReference>
<dbReference type="InterPro" id="IPR009057">
    <property type="entry name" value="Homeodomain-like_sf"/>
</dbReference>
<accession>A0ABV6UAU4</accession>